<dbReference type="Gene3D" id="2.40.160.10">
    <property type="entry name" value="Porin"/>
    <property type="match status" value="1"/>
</dbReference>
<feature type="region of interest" description="Disordered" evidence="10">
    <location>
        <begin position="1"/>
        <end position="55"/>
    </location>
</feature>
<keyword evidence="13" id="KW-1185">Reference proteome</keyword>
<sequence length="337" mass="35892">MGNVHAAAPQGLATPPLATPPPPTAPGAPVPPPPAVDAMAPAPSPSEDTGPGTFEDLHKRCKDLCPVPFEGAKLIVNKGLSNHFQVNHTLTMSSLQPSGYKFGCTFVGSKQFGPNEAFPIMIGEIEPSGDVNANIIHQFTKNLRCKFVSQIQKNKWVATQISSDYKGKDFTASCTLGNIDIVNTSGVVVSQYLQNVTKRLALGAELLYQYGENVPGSQIAIYTLAGRYNADKWEVTGNLTPAAGGAHVCYYHKVAESLSVGVELEGSMRTQECTATVAYQLEVPSANVSFRGQLDSNYCVGGVMEKKLLPLPFTFALSAFANHAKSAYRFGIGLIVG</sequence>
<dbReference type="GO" id="GO:0008320">
    <property type="term" value="F:protein transmembrane transporter activity"/>
    <property type="evidence" value="ECO:0007669"/>
    <property type="project" value="InterPro"/>
</dbReference>
<proteinExistence type="inferred from homology"/>
<keyword evidence="3" id="KW-0813">Transport</keyword>
<dbReference type="STRING" id="283909.R7V1D4"/>
<keyword evidence="9" id="KW-0472">Membrane</keyword>
<reference evidence="12" key="3">
    <citation type="submission" date="2015-06" db="UniProtKB">
        <authorList>
            <consortium name="EnsemblMetazoa"/>
        </authorList>
    </citation>
    <scope>IDENTIFICATION</scope>
</reference>
<evidence type="ECO:0000256" key="2">
    <source>
        <dbReference type="ARBA" id="ARBA00010510"/>
    </source>
</evidence>
<dbReference type="EnsemblMetazoa" id="CapteT174847">
    <property type="protein sequence ID" value="CapteP174847"/>
    <property type="gene ID" value="CapteG174847"/>
</dbReference>
<dbReference type="EMBL" id="KB298217">
    <property type="protein sequence ID" value="ELU09501.1"/>
    <property type="molecule type" value="Genomic_DNA"/>
</dbReference>
<keyword evidence="6" id="KW-1000">Mitochondrion outer membrane</keyword>
<keyword evidence="4" id="KW-1134">Transmembrane beta strand</keyword>
<evidence type="ECO:0000256" key="4">
    <source>
        <dbReference type="ARBA" id="ARBA00022452"/>
    </source>
</evidence>
<evidence type="ECO:0000256" key="8">
    <source>
        <dbReference type="ARBA" id="ARBA00023128"/>
    </source>
</evidence>
<dbReference type="GO" id="GO:0030150">
    <property type="term" value="P:protein import into mitochondrial matrix"/>
    <property type="evidence" value="ECO:0007669"/>
    <property type="project" value="InterPro"/>
</dbReference>
<evidence type="ECO:0000256" key="9">
    <source>
        <dbReference type="ARBA" id="ARBA00023136"/>
    </source>
</evidence>
<organism evidence="11">
    <name type="scientific">Capitella teleta</name>
    <name type="common">Polychaete worm</name>
    <dbReference type="NCBI Taxonomy" id="283909"/>
    <lineage>
        <taxon>Eukaryota</taxon>
        <taxon>Metazoa</taxon>
        <taxon>Spiralia</taxon>
        <taxon>Lophotrochozoa</taxon>
        <taxon>Annelida</taxon>
        <taxon>Polychaeta</taxon>
        <taxon>Sedentaria</taxon>
        <taxon>Scolecida</taxon>
        <taxon>Capitellidae</taxon>
        <taxon>Capitella</taxon>
    </lineage>
</organism>
<comment type="similarity">
    <text evidence="2">Belongs to the Tom40 family.</text>
</comment>
<dbReference type="FunCoup" id="R7V1D4">
    <property type="interactions" value="1977"/>
</dbReference>
<keyword evidence="7" id="KW-0653">Protein transport</keyword>
<evidence type="ECO:0000256" key="3">
    <source>
        <dbReference type="ARBA" id="ARBA00022448"/>
    </source>
</evidence>
<dbReference type="OMA" id="TRFNYRW"/>
<evidence type="ECO:0000256" key="6">
    <source>
        <dbReference type="ARBA" id="ARBA00022787"/>
    </source>
</evidence>
<dbReference type="HOGENOM" id="CLU_054399_0_0_1"/>
<dbReference type="GO" id="GO:0005741">
    <property type="term" value="C:mitochondrial outer membrane"/>
    <property type="evidence" value="ECO:0007669"/>
    <property type="project" value="UniProtKB-SubCell"/>
</dbReference>
<dbReference type="PANTHER" id="PTHR10802">
    <property type="entry name" value="MITOCHONDRIAL IMPORT RECEPTOR SUBUNIT TOM40"/>
    <property type="match status" value="1"/>
</dbReference>
<feature type="compositionally biased region" description="Pro residues" evidence="10">
    <location>
        <begin position="17"/>
        <end position="35"/>
    </location>
</feature>
<feature type="compositionally biased region" description="Low complexity" evidence="10">
    <location>
        <begin position="1"/>
        <end position="16"/>
    </location>
</feature>
<dbReference type="InterPro" id="IPR023614">
    <property type="entry name" value="Porin_dom_sf"/>
</dbReference>
<dbReference type="Pfam" id="PF01459">
    <property type="entry name" value="Porin_3"/>
    <property type="match status" value="1"/>
</dbReference>
<dbReference type="InterPro" id="IPR037930">
    <property type="entry name" value="Tom40"/>
</dbReference>
<evidence type="ECO:0000313" key="11">
    <source>
        <dbReference type="EMBL" id="ELU09501.1"/>
    </source>
</evidence>
<evidence type="ECO:0000256" key="5">
    <source>
        <dbReference type="ARBA" id="ARBA00022692"/>
    </source>
</evidence>
<dbReference type="EMBL" id="AMQN01001002">
    <property type="status" value="NOT_ANNOTATED_CDS"/>
    <property type="molecule type" value="Genomic_DNA"/>
</dbReference>
<evidence type="ECO:0000256" key="10">
    <source>
        <dbReference type="SAM" id="MobiDB-lite"/>
    </source>
</evidence>
<dbReference type="FunFam" id="2.40.160.10:FF:000005">
    <property type="entry name" value="mitochondrial import receptor subunit TOM40 homolog"/>
    <property type="match status" value="1"/>
</dbReference>
<reference evidence="13" key="1">
    <citation type="submission" date="2012-12" db="EMBL/GenBank/DDBJ databases">
        <authorList>
            <person name="Hellsten U."/>
            <person name="Grimwood J."/>
            <person name="Chapman J.A."/>
            <person name="Shapiro H."/>
            <person name="Aerts A."/>
            <person name="Otillar R.P."/>
            <person name="Terry A.Y."/>
            <person name="Boore J.L."/>
            <person name="Simakov O."/>
            <person name="Marletaz F."/>
            <person name="Cho S.-J."/>
            <person name="Edsinger-Gonzales E."/>
            <person name="Havlak P."/>
            <person name="Kuo D.-H."/>
            <person name="Larsson T."/>
            <person name="Lv J."/>
            <person name="Arendt D."/>
            <person name="Savage R."/>
            <person name="Osoegawa K."/>
            <person name="de Jong P."/>
            <person name="Lindberg D.R."/>
            <person name="Seaver E.C."/>
            <person name="Weisblat D.A."/>
            <person name="Putnam N.H."/>
            <person name="Grigoriev I.V."/>
            <person name="Rokhsar D.S."/>
        </authorList>
    </citation>
    <scope>NUCLEOTIDE SEQUENCE</scope>
    <source>
        <strain evidence="13">I ESC-2004</strain>
    </source>
</reference>
<evidence type="ECO:0000256" key="7">
    <source>
        <dbReference type="ARBA" id="ARBA00022927"/>
    </source>
</evidence>
<name>R7V1D4_CAPTE</name>
<accession>R7V1D4</accession>
<protein>
    <submittedName>
        <fullName evidence="11 12">Uncharacterized protein</fullName>
    </submittedName>
</protein>
<keyword evidence="8" id="KW-0496">Mitochondrion</keyword>
<dbReference type="OrthoDB" id="19656at2759"/>
<evidence type="ECO:0000313" key="12">
    <source>
        <dbReference type="EnsemblMetazoa" id="CapteP174847"/>
    </source>
</evidence>
<dbReference type="InterPro" id="IPR027246">
    <property type="entry name" value="Porin_Euk/Tom40"/>
</dbReference>
<dbReference type="AlphaFoldDB" id="R7V1D4"/>
<dbReference type="CDD" id="cd07305">
    <property type="entry name" value="Porin3_Tom40"/>
    <property type="match status" value="1"/>
</dbReference>
<evidence type="ECO:0000313" key="13">
    <source>
        <dbReference type="Proteomes" id="UP000014760"/>
    </source>
</evidence>
<gene>
    <name evidence="11" type="ORF">CAPTEDRAFT_174847</name>
</gene>
<keyword evidence="5" id="KW-0812">Transmembrane</keyword>
<reference evidence="11 13" key="2">
    <citation type="journal article" date="2013" name="Nature">
        <title>Insights into bilaterian evolution from three spiralian genomes.</title>
        <authorList>
            <person name="Simakov O."/>
            <person name="Marletaz F."/>
            <person name="Cho S.J."/>
            <person name="Edsinger-Gonzales E."/>
            <person name="Havlak P."/>
            <person name="Hellsten U."/>
            <person name="Kuo D.H."/>
            <person name="Larsson T."/>
            <person name="Lv J."/>
            <person name="Arendt D."/>
            <person name="Savage R."/>
            <person name="Osoegawa K."/>
            <person name="de Jong P."/>
            <person name="Grimwood J."/>
            <person name="Chapman J.A."/>
            <person name="Shapiro H."/>
            <person name="Aerts A."/>
            <person name="Otillar R.P."/>
            <person name="Terry A.Y."/>
            <person name="Boore J.L."/>
            <person name="Grigoriev I.V."/>
            <person name="Lindberg D.R."/>
            <person name="Seaver E.C."/>
            <person name="Weisblat D.A."/>
            <person name="Putnam N.H."/>
            <person name="Rokhsar D.S."/>
        </authorList>
    </citation>
    <scope>NUCLEOTIDE SEQUENCE</scope>
    <source>
        <strain evidence="11 13">I ESC-2004</strain>
    </source>
</reference>
<evidence type="ECO:0000256" key="1">
    <source>
        <dbReference type="ARBA" id="ARBA00004374"/>
    </source>
</evidence>
<comment type="subcellular location">
    <subcellularLocation>
        <location evidence="1">Mitochondrion outer membrane</location>
        <topology evidence="1">Multi-pass membrane protein</topology>
    </subcellularLocation>
</comment>
<dbReference type="Proteomes" id="UP000014760">
    <property type="component" value="Unassembled WGS sequence"/>
</dbReference>